<protein>
    <submittedName>
        <fullName evidence="1">Uncharacterized protein</fullName>
    </submittedName>
</protein>
<accession>A0A8J8BFS0</accession>
<dbReference type="EMBL" id="JAGSXH010000151">
    <property type="protein sequence ID" value="MBS2966441.1"/>
    <property type="molecule type" value="Genomic_DNA"/>
</dbReference>
<dbReference type="Proteomes" id="UP000677913">
    <property type="component" value="Unassembled WGS sequence"/>
</dbReference>
<comment type="caution">
    <text evidence="1">The sequence shown here is derived from an EMBL/GenBank/DDBJ whole genome shotgun (WGS) entry which is preliminary data.</text>
</comment>
<gene>
    <name evidence="1" type="ORF">KGA66_25595</name>
</gene>
<sequence length="96" mass="10711">MSARFGDSTTIEQTAAGLRSGYIDPESIPTVRLTVKDGQIYTLDNRRLVAFQKAVIPMPFQMATPEEAANEAWKFTTLNEGTSITINKFDPEEWSP</sequence>
<dbReference type="AlphaFoldDB" id="A0A8J8BFS0"/>
<evidence type="ECO:0000313" key="2">
    <source>
        <dbReference type="Proteomes" id="UP000677913"/>
    </source>
</evidence>
<dbReference type="RefSeq" id="WP_211471511.1">
    <property type="nucleotide sequence ID" value="NZ_JAGSXH010000151.1"/>
</dbReference>
<keyword evidence="2" id="KW-1185">Reference proteome</keyword>
<reference evidence="1" key="1">
    <citation type="submission" date="2021-04" db="EMBL/GenBank/DDBJ databases">
        <title>Genome based classification of Actinospica acidithermotolerans sp. nov., an actinobacterium isolated from an Indonesian hot spring.</title>
        <authorList>
            <person name="Kusuma A.B."/>
            <person name="Putra K.E."/>
            <person name="Nafisah S."/>
            <person name="Loh J."/>
            <person name="Nouioui I."/>
            <person name="Goodfellow M."/>
        </authorList>
    </citation>
    <scope>NUCLEOTIDE SEQUENCE</scope>
    <source>
        <strain evidence="1">DSM 45618</strain>
    </source>
</reference>
<name>A0A8J8BFS0_9ACTN</name>
<organism evidence="1 2">
    <name type="scientific">Actinocrinis puniceicyclus</name>
    <dbReference type="NCBI Taxonomy" id="977794"/>
    <lineage>
        <taxon>Bacteria</taxon>
        <taxon>Bacillati</taxon>
        <taxon>Actinomycetota</taxon>
        <taxon>Actinomycetes</taxon>
        <taxon>Catenulisporales</taxon>
        <taxon>Actinospicaceae</taxon>
        <taxon>Actinocrinis</taxon>
    </lineage>
</organism>
<proteinExistence type="predicted"/>
<evidence type="ECO:0000313" key="1">
    <source>
        <dbReference type="EMBL" id="MBS2966441.1"/>
    </source>
</evidence>